<dbReference type="RefSeq" id="WP_160772276.1">
    <property type="nucleotide sequence ID" value="NZ_WTYV01000004.1"/>
</dbReference>
<comment type="caution">
    <text evidence="2">The sequence shown here is derived from an EMBL/GenBank/DDBJ whole genome shotgun (WGS) entry which is preliminary data.</text>
</comment>
<evidence type="ECO:0000313" key="3">
    <source>
        <dbReference type="Proteomes" id="UP000466966"/>
    </source>
</evidence>
<feature type="region of interest" description="Disordered" evidence="1">
    <location>
        <begin position="91"/>
        <end position="150"/>
    </location>
</feature>
<evidence type="ECO:0000256" key="1">
    <source>
        <dbReference type="SAM" id="MobiDB-lite"/>
    </source>
</evidence>
<organism evidence="2 3">
    <name type="scientific">Alteraurantiacibacter buctensis</name>
    <dbReference type="NCBI Taxonomy" id="1503981"/>
    <lineage>
        <taxon>Bacteria</taxon>
        <taxon>Pseudomonadati</taxon>
        <taxon>Pseudomonadota</taxon>
        <taxon>Alphaproteobacteria</taxon>
        <taxon>Sphingomonadales</taxon>
        <taxon>Erythrobacteraceae</taxon>
        <taxon>Alteraurantiacibacter</taxon>
    </lineage>
</organism>
<feature type="region of interest" description="Disordered" evidence="1">
    <location>
        <begin position="263"/>
        <end position="359"/>
    </location>
</feature>
<feature type="compositionally biased region" description="Polar residues" evidence="1">
    <location>
        <begin position="104"/>
        <end position="115"/>
    </location>
</feature>
<accession>A0A844YZ73</accession>
<reference evidence="2 3" key="1">
    <citation type="submission" date="2019-12" db="EMBL/GenBank/DDBJ databases">
        <title>Genomic-based taxomic classification of the family Erythrobacteraceae.</title>
        <authorList>
            <person name="Xu L."/>
        </authorList>
    </citation>
    <scope>NUCLEOTIDE SEQUENCE [LARGE SCALE GENOMIC DNA]</scope>
    <source>
        <strain evidence="2 3">M0322</strain>
    </source>
</reference>
<evidence type="ECO:0000313" key="2">
    <source>
        <dbReference type="EMBL" id="MXO72368.1"/>
    </source>
</evidence>
<sequence length="359" mass="39162">MAINWSLLNEPNAFERNFEQGRAAAELMRQRRQQEAAQNALASFAMKPNEASFNALAQAAPQYAMQARQQMQDAQFRSALGDYASAGMPATGGRSSVNALAPSQPVTAPTGQPMQGSPDPATGADPSTPAPFGPPDQEGDKFDLSFLGEPQSGRDRAFARMMQIDPLRAMQIESDFRERTVERLRAEREIYGFAVEALGRVNDEAGWQEAMSRFLPMVQEFGGDLSQIPANYPGPEAVREIMAEALPIKEQLDNFMQQANIDADNARADRNTNSLISNRDARLEETRRSNRTREGISASREERISSNQGRGGSRRGSRSTGGGSGGNIPTIASPRAASNLAPGTQFRTPDGRVFRVPQR</sequence>
<dbReference type="OrthoDB" id="7600678at2"/>
<proteinExistence type="predicted"/>
<feature type="compositionally biased region" description="Basic and acidic residues" evidence="1">
    <location>
        <begin position="279"/>
        <end position="304"/>
    </location>
</feature>
<protein>
    <submittedName>
        <fullName evidence="2">Uncharacterized protein</fullName>
    </submittedName>
</protein>
<dbReference type="EMBL" id="WTYV01000004">
    <property type="protein sequence ID" value="MXO72368.1"/>
    <property type="molecule type" value="Genomic_DNA"/>
</dbReference>
<gene>
    <name evidence="2" type="ORF">GRI99_12090</name>
</gene>
<dbReference type="Proteomes" id="UP000466966">
    <property type="component" value="Unassembled WGS sequence"/>
</dbReference>
<name>A0A844YZ73_9SPHN</name>
<keyword evidence="3" id="KW-1185">Reference proteome</keyword>
<dbReference type="AlphaFoldDB" id="A0A844YZ73"/>